<gene>
    <name evidence="11" type="ORF">N7G274_008908</name>
</gene>
<dbReference type="Pfam" id="PF00326">
    <property type="entry name" value="Peptidase_S9"/>
    <property type="match status" value="1"/>
</dbReference>
<dbReference type="InterPro" id="IPR016039">
    <property type="entry name" value="Thiolase-like"/>
</dbReference>
<dbReference type="InterPro" id="IPR001227">
    <property type="entry name" value="Ac_transferase_dom_sf"/>
</dbReference>
<evidence type="ECO:0008006" key="13">
    <source>
        <dbReference type="Google" id="ProtNLM"/>
    </source>
</evidence>
<dbReference type="Gene3D" id="3.40.47.10">
    <property type="match status" value="1"/>
</dbReference>
<evidence type="ECO:0000313" key="11">
    <source>
        <dbReference type="EMBL" id="KAL2038259.1"/>
    </source>
</evidence>
<evidence type="ECO:0000259" key="9">
    <source>
        <dbReference type="PROSITE" id="PS52004"/>
    </source>
</evidence>
<dbReference type="Proteomes" id="UP001590950">
    <property type="component" value="Unassembled WGS sequence"/>
</dbReference>
<dbReference type="PROSITE" id="PS52004">
    <property type="entry name" value="KS3_2"/>
    <property type="match status" value="1"/>
</dbReference>
<dbReference type="SUPFAM" id="SSF53901">
    <property type="entry name" value="Thiolase-like"/>
    <property type="match status" value="1"/>
</dbReference>
<dbReference type="InterPro" id="IPR014043">
    <property type="entry name" value="Acyl_transferase_dom"/>
</dbReference>
<dbReference type="PANTHER" id="PTHR43775:SF21">
    <property type="entry name" value="NON-REDUCING POLYKETIDE SYNTHASE AUSA-RELATED"/>
    <property type="match status" value="1"/>
</dbReference>
<dbReference type="PROSITE" id="PS52019">
    <property type="entry name" value="PKS_MFAS_DH"/>
    <property type="match status" value="1"/>
</dbReference>
<dbReference type="SUPFAM" id="SSF52151">
    <property type="entry name" value="FabD/lysophospholipase-like"/>
    <property type="match status" value="1"/>
</dbReference>
<reference evidence="11 12" key="1">
    <citation type="submission" date="2024-09" db="EMBL/GenBank/DDBJ databases">
        <title>Rethinking Asexuality: The Enigmatic Case of Functional Sexual Genes in Lepraria (Stereocaulaceae).</title>
        <authorList>
            <person name="Doellman M."/>
            <person name="Sun Y."/>
            <person name="Barcenas-Pena A."/>
            <person name="Lumbsch H.T."/>
            <person name="Grewe F."/>
        </authorList>
    </citation>
    <scope>NUCLEOTIDE SEQUENCE [LARGE SCALE GENOMIC DNA]</scope>
    <source>
        <strain evidence="11 12">Mercado 3170</strain>
    </source>
</reference>
<protein>
    <recommendedName>
        <fullName evidence="13">Polyketide synthase</fullName>
    </recommendedName>
</protein>
<keyword evidence="4" id="KW-0808">Transferase</keyword>
<dbReference type="InterPro" id="IPR032088">
    <property type="entry name" value="SAT"/>
</dbReference>
<dbReference type="SUPFAM" id="SSF53474">
    <property type="entry name" value="alpha/beta-Hydrolases"/>
    <property type="match status" value="1"/>
</dbReference>
<dbReference type="InterPro" id="IPR013094">
    <property type="entry name" value="AB_hydrolase_3"/>
</dbReference>
<dbReference type="Pfam" id="PF00698">
    <property type="entry name" value="Acyl_transf_1"/>
    <property type="match status" value="1"/>
</dbReference>
<dbReference type="InterPro" id="IPR016035">
    <property type="entry name" value="Acyl_Trfase/lysoPLipase"/>
</dbReference>
<keyword evidence="5" id="KW-0511">Multifunctional enzyme</keyword>
<evidence type="ECO:0000256" key="1">
    <source>
        <dbReference type="ARBA" id="ARBA00022450"/>
    </source>
</evidence>
<comment type="caution">
    <text evidence="11">The sequence shown here is derived from an EMBL/GenBank/DDBJ whole genome shotgun (WGS) entry which is preliminary data.</text>
</comment>
<feature type="region of interest" description="C-terminal hotdog fold" evidence="6">
    <location>
        <begin position="1441"/>
        <end position="1593"/>
    </location>
</feature>
<evidence type="ECO:0000313" key="12">
    <source>
        <dbReference type="Proteomes" id="UP001590950"/>
    </source>
</evidence>
<dbReference type="SMART" id="SM00825">
    <property type="entry name" value="PKS_KS"/>
    <property type="match status" value="1"/>
</dbReference>
<sequence>MDPPSMIVFGAQSKAPKGEYLSRLQRYLSRHSDLTLLRDEISTLPEVWTLFASHNKSIEGLEHGPQCLRALSEWASKGTTEFVSQSTFGTLTLPLLMIIEIIQYFQFLQETDLTHQELLASVGKGAGVQGFCAGLLAACCVAVSADETELVNNACKMLRLAVGVGAYGDLGGSDITEGLISTVAVRLKYEDQLNEIMETFPQLQVTAITSPKLITVVGSATTMDELHEYSRSHNLGTQTIHLSGKMHSSDNIEIANDLIAFVEAHDTLKLPDASCFKVMLRSNRTAAVVKSGLLANGVINVILTRQCQWHKIMTAAAEDLLQTRQTSHNVVTLGIADAVPLWAFDEAGLSITKFNVLSFTQPPPIPPAMTPLSTNALDGEYQAPSNAIAVIGMACRFPGGANCTEQFWDLLTSGRSTAQEIPKERIDIHGSFRARQDAKWASRTKFFGNLISDVDAFDNTFFNTNAKESAAMDPQQRLLLETAYQAVESSGYLGSHRRADGDKVGVYIGASFRDQVEQAATHPASAYTATGTIGAFLGGKISHYFGWSGPAEVIDTACSASAVAIKNACRAIQYGECSMALAGGVNVMSVPNPFMDLAKAGFLSLTGQCKPFDKAGDGYCRADGVGLVFLKGLTAAEADDDLILGVIPGIANNQGSQPSAITVPDSPSQIALHRDILKQAGMTPDQVSYVECHGTGTQAGDPLEIASVREVYGSKTRITLHLGSVKGSIGHCETAAGAAGVIKALLMIDKGSIPPLVSHRQLNPKIPALETDCMTINTTLRPWKASFRAICVNSYGAAGSNSAILICQPPQKSHGQDKGRLEDLTYPISIGANSKWSLQRYIDMLDTQVRRSTFNVRVGDLALSLSRRRKEHRFRLITTLTKCEDLTHIRDSAENKIEEAPRDVKRVVLAFSGQSKQAFSIDEGLYKSCHIFRTYLDRCHQVIVGLGITQGLYPAIFQEGPFADIKILHCSVFSMQYAYAQTWISCGLQVDAVVGHSFGELTALAVSGILSLDDAMRLVETRAELMLSRWGSEPGTMLAIHDTAERVDDVLHSLPREYAKPEISCYNSDSSHVVVGEEQSIEKIQEILRTERGFTSIKSQRLDVTHGFHSKFTEGLLNDLGEVAKDLKFRSPNIRFESCTSEKLDVVSSAHIPKHTRKPVFFHQAIQRIRDRLGSCFFLEAGVDTPIIGMVMRSVADPKSHVFQAMKSAGTKDPMSPIADAMINLWKQGVDVKHWSFVQPRQNGLQPIWLPPYQFERTRHWLPYTDRVMEVLESRPERSAEAIQGHKKRLKMVTSQGKDGLFDVHVESQRFTSLVSGHSVLKLALCPASMYLECVAMAAQEVIEDIGDKSLWFEALSIEKPLGLASSRAVFLSLEQDQESRSWTYKVKSNLKQDPKQKATLHGQGRFSLLTRQQMSRQWSQSRDQRMVENRARELSANPEKITLKRGRVYSLFGRVVDYKDVLQGIDSITFSELEALAEIVTPEPTEFEDTTALRICDTVALDNFLQVAGLLINSNEQHCSRGDCFITTAIDSVFISVDCDFESNRSWTVYTAITPPGGRKAIADIFILAKGGQLVATMIGVHFMKLTMKSTRRVLKAANELSNEGPLPFDGENADAPIERMIKGATEKLTVEMEKLESFNGPRKEGRPAPATAGGGLDTSSTMPQLRELLIELVAKNTGIDKSDVDINTTFEALGVDTLSLMDFESEIEEKAGIEITLAGEHSVSSILSRSEAFSRVDTREASRADSPTRPTGSQQHDPYPIWARKAKQESYVIETVIYKTVDDLDIEVDIYWPKIPPSEPMPIALMIHAGGFMTMSKSFVRPSQTKLLLDHGILPLSIDYRLVPEINILDGAMSDVHDGLLWVQNTLPSIAGLASVEVDTKNVVVVGWSAGGHLGMSLAWTCKKPPKAILSLYAPSDFESPAWLEPRAEEFPGRAMDMKEIQRRLPKKPISSYTIERPNPKYSGLEPGDPRSELILGMNKAPNFVPFLLNGFAAETPEGANPDPQRVVAISPMAQVRRGNYKTPTFVIHGEKDEMIPKTMAIEFGKALKEAGVESELLIVPGAKHMYDISLKPGRKGWEDTILPGYEFLFKALGK</sequence>
<dbReference type="InterPro" id="IPR009081">
    <property type="entry name" value="PP-bd_ACP"/>
</dbReference>
<dbReference type="PROSITE" id="PS50075">
    <property type="entry name" value="CARRIER"/>
    <property type="match status" value="1"/>
</dbReference>
<dbReference type="InterPro" id="IPR029058">
    <property type="entry name" value="AB_hydrolase_fold"/>
</dbReference>
<dbReference type="InterPro" id="IPR018201">
    <property type="entry name" value="Ketoacyl_synth_AS"/>
</dbReference>
<evidence type="ECO:0000259" key="8">
    <source>
        <dbReference type="PROSITE" id="PS50075"/>
    </source>
</evidence>
<dbReference type="SMART" id="SM00827">
    <property type="entry name" value="PKS_AT"/>
    <property type="match status" value="1"/>
</dbReference>
<feature type="domain" description="Carrier" evidence="8">
    <location>
        <begin position="1662"/>
        <end position="1742"/>
    </location>
</feature>
<dbReference type="Gene3D" id="3.10.129.110">
    <property type="entry name" value="Polyketide synthase dehydratase"/>
    <property type="match status" value="1"/>
</dbReference>
<dbReference type="Pfam" id="PF07859">
    <property type="entry name" value="Abhydrolase_3"/>
    <property type="match status" value="1"/>
</dbReference>
<dbReference type="Pfam" id="PF02801">
    <property type="entry name" value="Ketoacyl-synt_C"/>
    <property type="match status" value="1"/>
</dbReference>
<evidence type="ECO:0000259" key="10">
    <source>
        <dbReference type="PROSITE" id="PS52019"/>
    </source>
</evidence>
<keyword evidence="3" id="KW-0489">Methyltransferase</keyword>
<dbReference type="SUPFAM" id="SSF47336">
    <property type="entry name" value="ACP-like"/>
    <property type="match status" value="1"/>
</dbReference>
<feature type="domain" description="Ketosynthase family 3 (KS3)" evidence="9">
    <location>
        <begin position="385"/>
        <end position="808"/>
    </location>
</feature>
<dbReference type="InterPro" id="IPR042104">
    <property type="entry name" value="PKS_dehydratase_sf"/>
</dbReference>
<evidence type="ECO:0000256" key="5">
    <source>
        <dbReference type="ARBA" id="ARBA00023268"/>
    </source>
</evidence>
<dbReference type="EMBL" id="JBEFKJ010000033">
    <property type="protein sequence ID" value="KAL2038259.1"/>
    <property type="molecule type" value="Genomic_DNA"/>
</dbReference>
<dbReference type="Gene3D" id="3.40.366.10">
    <property type="entry name" value="Malonyl-Coenzyme A Acyl Carrier Protein, domain 2"/>
    <property type="match status" value="2"/>
</dbReference>
<dbReference type="InterPro" id="IPR001375">
    <property type="entry name" value="Peptidase_S9_cat"/>
</dbReference>
<dbReference type="InterPro" id="IPR036736">
    <property type="entry name" value="ACP-like_sf"/>
</dbReference>
<dbReference type="InterPro" id="IPR050091">
    <property type="entry name" value="PKS_NRPS_Biosynth_Enz"/>
</dbReference>
<name>A0ABR3ZYF6_9LECA</name>
<organism evidence="11 12">
    <name type="scientific">Stereocaulon virgatum</name>
    <dbReference type="NCBI Taxonomy" id="373712"/>
    <lineage>
        <taxon>Eukaryota</taxon>
        <taxon>Fungi</taxon>
        <taxon>Dikarya</taxon>
        <taxon>Ascomycota</taxon>
        <taxon>Pezizomycotina</taxon>
        <taxon>Lecanoromycetes</taxon>
        <taxon>OSLEUM clade</taxon>
        <taxon>Lecanoromycetidae</taxon>
        <taxon>Lecanorales</taxon>
        <taxon>Lecanorineae</taxon>
        <taxon>Stereocaulaceae</taxon>
        <taxon>Stereocaulon</taxon>
    </lineage>
</organism>
<dbReference type="Pfam" id="PF16073">
    <property type="entry name" value="SAT"/>
    <property type="match status" value="1"/>
</dbReference>
<keyword evidence="2" id="KW-0597">Phosphoprotein</keyword>
<evidence type="ECO:0000256" key="6">
    <source>
        <dbReference type="PROSITE-ProRule" id="PRU01363"/>
    </source>
</evidence>
<keyword evidence="12" id="KW-1185">Reference proteome</keyword>
<accession>A0ABR3ZYF6</accession>
<feature type="active site" description="Proton acceptor; for dehydratase activity" evidence="6">
    <location>
        <position position="1318"/>
    </location>
</feature>
<proteinExistence type="predicted"/>
<feature type="region of interest" description="Disordered" evidence="7">
    <location>
        <begin position="1638"/>
        <end position="1662"/>
    </location>
</feature>
<keyword evidence="1" id="KW-0596">Phosphopantetheine</keyword>
<evidence type="ECO:0000256" key="7">
    <source>
        <dbReference type="SAM" id="MobiDB-lite"/>
    </source>
</evidence>
<dbReference type="InterPro" id="IPR014030">
    <property type="entry name" value="Ketoacyl_synth_N"/>
</dbReference>
<feature type="region of interest" description="Disordered" evidence="7">
    <location>
        <begin position="1738"/>
        <end position="1762"/>
    </location>
</feature>
<feature type="compositionally biased region" description="Basic and acidic residues" evidence="7">
    <location>
        <begin position="1638"/>
        <end position="1648"/>
    </location>
</feature>
<dbReference type="CDD" id="cd00833">
    <property type="entry name" value="PKS"/>
    <property type="match status" value="1"/>
</dbReference>
<dbReference type="PROSITE" id="PS00606">
    <property type="entry name" value="KS3_1"/>
    <property type="match status" value="1"/>
</dbReference>
<feature type="region of interest" description="N-terminal hotdog fold" evidence="6">
    <location>
        <begin position="1286"/>
        <end position="1414"/>
    </location>
</feature>
<feature type="active site" description="Proton donor; for dehydratase activity" evidence="6">
    <location>
        <position position="1503"/>
    </location>
</feature>
<dbReference type="PANTHER" id="PTHR43775">
    <property type="entry name" value="FATTY ACID SYNTHASE"/>
    <property type="match status" value="1"/>
</dbReference>
<evidence type="ECO:0000256" key="2">
    <source>
        <dbReference type="ARBA" id="ARBA00022553"/>
    </source>
</evidence>
<dbReference type="InterPro" id="IPR049551">
    <property type="entry name" value="PKS_DH_C"/>
</dbReference>
<dbReference type="Pfam" id="PF00109">
    <property type="entry name" value="ketoacyl-synt"/>
    <property type="match status" value="1"/>
</dbReference>
<dbReference type="InterPro" id="IPR014031">
    <property type="entry name" value="Ketoacyl_synth_C"/>
</dbReference>
<dbReference type="InterPro" id="IPR020841">
    <property type="entry name" value="PKS_Beta-ketoAc_synthase_dom"/>
</dbReference>
<dbReference type="Pfam" id="PF14765">
    <property type="entry name" value="PS-DH"/>
    <property type="match status" value="1"/>
</dbReference>
<dbReference type="InterPro" id="IPR049900">
    <property type="entry name" value="PKS_mFAS_DH"/>
</dbReference>
<dbReference type="Pfam" id="PF00550">
    <property type="entry name" value="PP-binding"/>
    <property type="match status" value="1"/>
</dbReference>
<feature type="domain" description="PKS/mFAS DH" evidence="10">
    <location>
        <begin position="1286"/>
        <end position="1593"/>
    </location>
</feature>
<evidence type="ECO:0000256" key="3">
    <source>
        <dbReference type="ARBA" id="ARBA00022603"/>
    </source>
</evidence>
<evidence type="ECO:0000256" key="4">
    <source>
        <dbReference type="ARBA" id="ARBA00022679"/>
    </source>
</evidence>
<dbReference type="Gene3D" id="1.10.1200.10">
    <property type="entry name" value="ACP-like"/>
    <property type="match status" value="1"/>
</dbReference>
<dbReference type="Gene3D" id="3.30.70.3290">
    <property type="match status" value="1"/>
</dbReference>
<dbReference type="Gene3D" id="3.40.50.1820">
    <property type="entry name" value="alpha/beta hydrolase"/>
    <property type="match status" value="1"/>
</dbReference>